<dbReference type="EMBL" id="VSSQ01066549">
    <property type="protein sequence ID" value="MPN19068.1"/>
    <property type="molecule type" value="Genomic_DNA"/>
</dbReference>
<dbReference type="AlphaFoldDB" id="A0A645FX11"/>
<gene>
    <name evidence="1" type="ORF">SDC9_166434</name>
</gene>
<organism evidence="1">
    <name type="scientific">bioreactor metagenome</name>
    <dbReference type="NCBI Taxonomy" id="1076179"/>
    <lineage>
        <taxon>unclassified sequences</taxon>
        <taxon>metagenomes</taxon>
        <taxon>ecological metagenomes</taxon>
    </lineage>
</organism>
<proteinExistence type="predicted"/>
<name>A0A645FX11_9ZZZZ</name>
<accession>A0A645FX11</accession>
<reference evidence="1" key="1">
    <citation type="submission" date="2019-08" db="EMBL/GenBank/DDBJ databases">
        <authorList>
            <person name="Kucharzyk K."/>
            <person name="Murdoch R.W."/>
            <person name="Higgins S."/>
            <person name="Loffler F."/>
        </authorList>
    </citation>
    <scope>NUCLEOTIDE SEQUENCE</scope>
</reference>
<comment type="caution">
    <text evidence="1">The sequence shown here is derived from an EMBL/GenBank/DDBJ whole genome shotgun (WGS) entry which is preliminary data.</text>
</comment>
<protein>
    <submittedName>
        <fullName evidence="1">Uncharacterized protein</fullName>
    </submittedName>
</protein>
<sequence length="81" mass="9351">MHLGGIELLLREFEIDGHIIRLSEVDDIFVAEVAQSSGERLFYHEFSNYESIKNGFNQIIEENEANSINIKRVLDILENSK</sequence>
<evidence type="ECO:0000313" key="1">
    <source>
        <dbReference type="EMBL" id="MPN19068.1"/>
    </source>
</evidence>